<dbReference type="EMBL" id="GGEC01047739">
    <property type="protein sequence ID" value="MBX28223.1"/>
    <property type="molecule type" value="Transcribed_RNA"/>
</dbReference>
<sequence>MSNLPHFLELGASSRVFAIKSTSISVDLLTPYLTSEVVTSGRNQAIKFIILFFQSCLVVPRSD</sequence>
<keyword evidence="1" id="KW-0547">Nucleotide-binding</keyword>
<organism evidence="1">
    <name type="scientific">Rhizophora mucronata</name>
    <name type="common">Asiatic mangrove</name>
    <dbReference type="NCBI Taxonomy" id="61149"/>
    <lineage>
        <taxon>Eukaryota</taxon>
        <taxon>Viridiplantae</taxon>
        <taxon>Streptophyta</taxon>
        <taxon>Embryophyta</taxon>
        <taxon>Tracheophyta</taxon>
        <taxon>Spermatophyta</taxon>
        <taxon>Magnoliopsida</taxon>
        <taxon>eudicotyledons</taxon>
        <taxon>Gunneridae</taxon>
        <taxon>Pentapetalae</taxon>
        <taxon>rosids</taxon>
        <taxon>fabids</taxon>
        <taxon>Malpighiales</taxon>
        <taxon>Rhizophoraceae</taxon>
        <taxon>Rhizophora</taxon>
    </lineage>
</organism>
<keyword evidence="1" id="KW-0067">ATP-binding</keyword>
<protein>
    <submittedName>
        <fullName evidence="1">Snf2 histone linker phd ring helicase</fullName>
    </submittedName>
</protein>
<name>A0A2P2MDB5_RHIMU</name>
<proteinExistence type="predicted"/>
<dbReference type="AlphaFoldDB" id="A0A2P2MDB5"/>
<accession>A0A2P2MDB5</accession>
<reference evidence="1" key="1">
    <citation type="submission" date="2018-02" db="EMBL/GenBank/DDBJ databases">
        <title>Rhizophora mucronata_Transcriptome.</title>
        <authorList>
            <person name="Meera S.P."/>
            <person name="Sreeshan A."/>
            <person name="Augustine A."/>
        </authorList>
    </citation>
    <scope>NUCLEOTIDE SEQUENCE</scope>
    <source>
        <tissue evidence="1">Leaf</tissue>
    </source>
</reference>
<keyword evidence="1" id="KW-0378">Hydrolase</keyword>
<dbReference type="GO" id="GO:0004386">
    <property type="term" value="F:helicase activity"/>
    <property type="evidence" value="ECO:0007669"/>
    <property type="project" value="UniProtKB-KW"/>
</dbReference>
<keyword evidence="1" id="KW-0347">Helicase</keyword>
<evidence type="ECO:0000313" key="1">
    <source>
        <dbReference type="EMBL" id="MBX28223.1"/>
    </source>
</evidence>